<feature type="transmembrane region" description="Helical" evidence="7">
    <location>
        <begin position="288"/>
        <end position="313"/>
    </location>
</feature>
<dbReference type="PROSITE" id="PS50928">
    <property type="entry name" value="ABC_TM1"/>
    <property type="match status" value="1"/>
</dbReference>
<evidence type="ECO:0000256" key="7">
    <source>
        <dbReference type="RuleBase" id="RU363032"/>
    </source>
</evidence>
<feature type="domain" description="ABC transmembrane type-1" evidence="8">
    <location>
        <begin position="93"/>
        <end position="309"/>
    </location>
</feature>
<keyword evidence="2 7" id="KW-0813">Transport</keyword>
<feature type="transmembrane region" description="Helical" evidence="7">
    <location>
        <begin position="97"/>
        <end position="119"/>
    </location>
</feature>
<name>A0AA96LQG0_9BACL</name>
<keyword evidence="10" id="KW-1185">Reference proteome</keyword>
<dbReference type="PANTHER" id="PTHR30193:SF44">
    <property type="entry name" value="LACTOSE TRANSPORT SYSTEM PERMEASE PROTEIN LACF"/>
    <property type="match status" value="1"/>
</dbReference>
<dbReference type="InterPro" id="IPR051393">
    <property type="entry name" value="ABC_transporter_permease"/>
</dbReference>
<dbReference type="RefSeq" id="WP_314802127.1">
    <property type="nucleotide sequence ID" value="NZ_CP130319.1"/>
</dbReference>
<evidence type="ECO:0000256" key="2">
    <source>
        <dbReference type="ARBA" id="ARBA00022448"/>
    </source>
</evidence>
<organism evidence="9 10">
    <name type="scientific">Paenibacillus roseopurpureus</name>
    <dbReference type="NCBI Taxonomy" id="2918901"/>
    <lineage>
        <taxon>Bacteria</taxon>
        <taxon>Bacillati</taxon>
        <taxon>Bacillota</taxon>
        <taxon>Bacilli</taxon>
        <taxon>Bacillales</taxon>
        <taxon>Paenibacillaceae</taxon>
        <taxon>Paenibacillus</taxon>
    </lineage>
</organism>
<evidence type="ECO:0000313" key="10">
    <source>
        <dbReference type="Proteomes" id="UP001304650"/>
    </source>
</evidence>
<dbReference type="CDD" id="cd06261">
    <property type="entry name" value="TM_PBP2"/>
    <property type="match status" value="1"/>
</dbReference>
<dbReference type="PANTHER" id="PTHR30193">
    <property type="entry name" value="ABC TRANSPORTER PERMEASE PROTEIN"/>
    <property type="match status" value="1"/>
</dbReference>
<dbReference type="Gene3D" id="1.10.3720.10">
    <property type="entry name" value="MetI-like"/>
    <property type="match status" value="1"/>
</dbReference>
<protein>
    <submittedName>
        <fullName evidence="9">ABC transporter permease subunit</fullName>
    </submittedName>
</protein>
<gene>
    <name evidence="9" type="ORF">MJB10_04525</name>
</gene>
<keyword evidence="6 7" id="KW-0472">Membrane</keyword>
<keyword evidence="5 7" id="KW-1133">Transmembrane helix</keyword>
<dbReference type="Pfam" id="PF00528">
    <property type="entry name" value="BPD_transp_1"/>
    <property type="match status" value="1"/>
</dbReference>
<evidence type="ECO:0000256" key="4">
    <source>
        <dbReference type="ARBA" id="ARBA00022692"/>
    </source>
</evidence>
<feature type="transmembrane region" description="Helical" evidence="7">
    <location>
        <begin position="131"/>
        <end position="152"/>
    </location>
</feature>
<dbReference type="GO" id="GO:0005886">
    <property type="term" value="C:plasma membrane"/>
    <property type="evidence" value="ECO:0007669"/>
    <property type="project" value="UniProtKB-SubCell"/>
</dbReference>
<dbReference type="InterPro" id="IPR000515">
    <property type="entry name" value="MetI-like"/>
</dbReference>
<keyword evidence="3" id="KW-1003">Cell membrane</keyword>
<reference evidence="9" key="1">
    <citation type="submission" date="2022-02" db="EMBL/GenBank/DDBJ databases">
        <title>Paenibacillus sp. MBLB1832 Whole Genome Shotgun Sequencing.</title>
        <authorList>
            <person name="Hwang C.Y."/>
            <person name="Cho E.-S."/>
            <person name="Seo M.-J."/>
        </authorList>
    </citation>
    <scope>NUCLEOTIDE SEQUENCE</scope>
    <source>
        <strain evidence="9">MBLB1832</strain>
    </source>
</reference>
<proteinExistence type="inferred from homology"/>
<evidence type="ECO:0000256" key="5">
    <source>
        <dbReference type="ARBA" id="ARBA00022989"/>
    </source>
</evidence>
<feature type="transmembrane region" description="Helical" evidence="7">
    <location>
        <begin position="225"/>
        <end position="250"/>
    </location>
</feature>
<comment type="similarity">
    <text evidence="7">Belongs to the binding-protein-dependent transport system permease family.</text>
</comment>
<dbReference type="InterPro" id="IPR035906">
    <property type="entry name" value="MetI-like_sf"/>
</dbReference>
<evidence type="ECO:0000256" key="6">
    <source>
        <dbReference type="ARBA" id="ARBA00023136"/>
    </source>
</evidence>
<dbReference type="EMBL" id="CP130319">
    <property type="protein sequence ID" value="WNR45406.1"/>
    <property type="molecule type" value="Genomic_DNA"/>
</dbReference>
<dbReference type="GO" id="GO:0055085">
    <property type="term" value="P:transmembrane transport"/>
    <property type="evidence" value="ECO:0007669"/>
    <property type="project" value="InterPro"/>
</dbReference>
<evidence type="ECO:0000256" key="3">
    <source>
        <dbReference type="ARBA" id="ARBA00022475"/>
    </source>
</evidence>
<evidence type="ECO:0000313" key="9">
    <source>
        <dbReference type="EMBL" id="WNR45406.1"/>
    </source>
</evidence>
<feature type="transmembrane region" description="Helical" evidence="7">
    <location>
        <begin position="34"/>
        <end position="60"/>
    </location>
</feature>
<dbReference type="AlphaFoldDB" id="A0AA96LQG0"/>
<dbReference type="KEGG" id="proo:MJB10_04525"/>
<keyword evidence="4 7" id="KW-0812">Transmembrane</keyword>
<accession>A0AA96LQG0</accession>
<sequence length="323" mass="36743">MDKAVIRPQTMGSKAAKKNWFAREWKHFKKNSELFLLALPGVLHKLIFLYLPMFGLVLAFKRFRFDKGIWGSDWIGFKNFEFFLTSDNAFRVTRNTILYNCGFILITTVSALTLAVLLNEVGKRWVKVYQTALFLPYFLSWVVVSYITLGFLDHSNGYLNHILALFGTEPVKWYEAAKAWPTIIVVVNLWKGIGFATLVYYAGIIGIDQEYYEAAKMDGASRIRMVTGITIPLLMPLIIILLIISIGGIFRADFGLFYFIPNDSSFLYPVTDVIDTYVYRSLKVVGDIGMSTAVGLYQSVVGFIFVLTANVIVKKFNSENSLW</sequence>
<dbReference type="Proteomes" id="UP001304650">
    <property type="component" value="Chromosome"/>
</dbReference>
<evidence type="ECO:0000256" key="1">
    <source>
        <dbReference type="ARBA" id="ARBA00004651"/>
    </source>
</evidence>
<evidence type="ECO:0000259" key="8">
    <source>
        <dbReference type="PROSITE" id="PS50928"/>
    </source>
</evidence>
<dbReference type="SUPFAM" id="SSF161098">
    <property type="entry name" value="MetI-like"/>
    <property type="match status" value="1"/>
</dbReference>
<comment type="subcellular location">
    <subcellularLocation>
        <location evidence="1 7">Cell membrane</location>
        <topology evidence="1 7">Multi-pass membrane protein</topology>
    </subcellularLocation>
</comment>
<feature type="transmembrane region" description="Helical" evidence="7">
    <location>
        <begin position="179"/>
        <end position="204"/>
    </location>
</feature>